<accession>A0A2M4DC86</accession>
<dbReference type="AlphaFoldDB" id="A0A2M4DC86"/>
<evidence type="ECO:0000313" key="1">
    <source>
        <dbReference type="EMBL" id="MBW75204.1"/>
    </source>
</evidence>
<protein>
    <submittedName>
        <fullName evidence="1">Putative secreted protein</fullName>
    </submittedName>
</protein>
<reference evidence="1" key="1">
    <citation type="submission" date="2018-01" db="EMBL/GenBank/DDBJ databases">
        <title>An insight into the sialome of Amazonian anophelines.</title>
        <authorList>
            <person name="Ribeiro J.M."/>
            <person name="Scarpassa V."/>
            <person name="Calvo E."/>
        </authorList>
    </citation>
    <scope>NUCLEOTIDE SEQUENCE</scope>
</reference>
<sequence>MVLLFVELLPPLLLLLSRGCDSVALRMLVVMGLAEVTLTTTLDVAVAPAGRFGVIRMDFVPSLVVPTTVPRLTILVCPVA</sequence>
<dbReference type="EMBL" id="GGFL01011026">
    <property type="protein sequence ID" value="MBW75204.1"/>
    <property type="molecule type" value="Transcribed_RNA"/>
</dbReference>
<name>A0A2M4DC86_ANODA</name>
<proteinExistence type="predicted"/>
<organism evidence="1">
    <name type="scientific">Anopheles darlingi</name>
    <name type="common">Mosquito</name>
    <dbReference type="NCBI Taxonomy" id="43151"/>
    <lineage>
        <taxon>Eukaryota</taxon>
        <taxon>Metazoa</taxon>
        <taxon>Ecdysozoa</taxon>
        <taxon>Arthropoda</taxon>
        <taxon>Hexapoda</taxon>
        <taxon>Insecta</taxon>
        <taxon>Pterygota</taxon>
        <taxon>Neoptera</taxon>
        <taxon>Endopterygota</taxon>
        <taxon>Diptera</taxon>
        <taxon>Nematocera</taxon>
        <taxon>Culicoidea</taxon>
        <taxon>Culicidae</taxon>
        <taxon>Anophelinae</taxon>
        <taxon>Anopheles</taxon>
    </lineage>
</organism>